<accession>A0A1I5Z9F6</accession>
<dbReference type="EMBL" id="FOXV01000008">
    <property type="protein sequence ID" value="SFQ53028.1"/>
    <property type="molecule type" value="Genomic_DNA"/>
</dbReference>
<protein>
    <submittedName>
        <fullName evidence="3">Cell Wall Hydrolase</fullName>
    </submittedName>
</protein>
<dbReference type="GO" id="GO:0016787">
    <property type="term" value="F:hydrolase activity"/>
    <property type="evidence" value="ECO:0007669"/>
    <property type="project" value="UniProtKB-KW"/>
</dbReference>
<proteinExistence type="predicted"/>
<feature type="chain" id="PRO_5017220969" evidence="1">
    <location>
        <begin position="21"/>
        <end position="213"/>
    </location>
</feature>
<evidence type="ECO:0000313" key="3">
    <source>
        <dbReference type="EMBL" id="SFQ53028.1"/>
    </source>
</evidence>
<gene>
    <name evidence="3" type="ORF">SAMN05421853_108144</name>
</gene>
<dbReference type="Pfam" id="PF07486">
    <property type="entry name" value="Hydrolase_2"/>
    <property type="match status" value="1"/>
</dbReference>
<sequence length="213" mass="23408">MGRIMKLALAMMIAGAPAYAELEETNMEKVMRQESRGLNAAASAHLQRLVTPAPQSGLKDVQYSRNWLDSQNFRTGGSEWTCLSEALYFEARGETVKGQFAVAEVIMNRVDSPRYPDSICGVVGQGASSGVKYACQFSFKCDGAAETIHETGAYHRVGKVAKLMLEGAPRRLTGGATHYHTTAVSPSWSRKFPMTAEIGVHRFYKQPLQLSRN</sequence>
<dbReference type="InterPro" id="IPR042047">
    <property type="entry name" value="SleB_dom1"/>
</dbReference>
<keyword evidence="3" id="KW-0378">Hydrolase</keyword>
<feature type="domain" description="Cell wall hydrolase SleB" evidence="2">
    <location>
        <begin position="93"/>
        <end position="204"/>
    </location>
</feature>
<dbReference type="Proteomes" id="UP000243106">
    <property type="component" value="Unassembled WGS sequence"/>
</dbReference>
<keyword evidence="1" id="KW-0732">Signal</keyword>
<dbReference type="InterPro" id="IPR011105">
    <property type="entry name" value="Cell_wall_hydrolase_SleB"/>
</dbReference>
<evidence type="ECO:0000259" key="2">
    <source>
        <dbReference type="Pfam" id="PF07486"/>
    </source>
</evidence>
<feature type="signal peptide" evidence="1">
    <location>
        <begin position="1"/>
        <end position="20"/>
    </location>
</feature>
<organism evidence="3 4">
    <name type="scientific">Roseivivax halotolerans</name>
    <dbReference type="NCBI Taxonomy" id="93684"/>
    <lineage>
        <taxon>Bacteria</taxon>
        <taxon>Pseudomonadati</taxon>
        <taxon>Pseudomonadota</taxon>
        <taxon>Alphaproteobacteria</taxon>
        <taxon>Rhodobacterales</taxon>
        <taxon>Roseobacteraceae</taxon>
        <taxon>Roseivivax</taxon>
    </lineage>
</organism>
<reference evidence="4" key="1">
    <citation type="submission" date="2016-10" db="EMBL/GenBank/DDBJ databases">
        <authorList>
            <person name="Varghese N."/>
            <person name="Submissions S."/>
        </authorList>
    </citation>
    <scope>NUCLEOTIDE SEQUENCE [LARGE SCALE GENOMIC DNA]</scope>
    <source>
        <strain evidence="4">JCM 10271</strain>
    </source>
</reference>
<evidence type="ECO:0000256" key="1">
    <source>
        <dbReference type="SAM" id="SignalP"/>
    </source>
</evidence>
<dbReference type="STRING" id="93684.SAMN05421853_108144"/>
<name>A0A1I5Z9F6_9RHOB</name>
<keyword evidence="4" id="KW-1185">Reference proteome</keyword>
<dbReference type="AlphaFoldDB" id="A0A1I5Z9F6"/>
<evidence type="ECO:0000313" key="4">
    <source>
        <dbReference type="Proteomes" id="UP000243106"/>
    </source>
</evidence>
<dbReference type="Gene3D" id="1.10.10.2520">
    <property type="entry name" value="Cell wall hydrolase SleB, domain 1"/>
    <property type="match status" value="1"/>
</dbReference>